<sequence length="329" mass="34976">MSPSEHPFTIKEAPSPTAGLGEIVIKNAAVSINPVDWKIQYLSQYPFILGEDAADFVEEVGTGVTRFKKGDRVIAHCHGLMSRNPANSAFQTYTVATDSLTSPIPDSMSFEQAVVLPLAISTACAGLYPKDLLSLPLPSATNPEKNGKTVLVWGGASSVGATAIQLAAASGATVVTTASPANHKFVKSLGADVVLDYRSRTVVEDIANTLSKTDFVGVYDAIGKDPSFDAVSAILDRLNKKVPIASVLPSNKCTERFAPVYVVVFAIVQEPNQHIGEWIWKKFIPEGLANGSFQAKPDSCVAGHGLKDIQNALDVQRKGVSAKKIIVTL</sequence>
<dbReference type="SMART" id="SM00829">
    <property type="entry name" value="PKS_ER"/>
    <property type="match status" value="1"/>
</dbReference>
<evidence type="ECO:0000313" key="5">
    <source>
        <dbReference type="EMBL" id="KAL1616839.1"/>
    </source>
</evidence>
<dbReference type="Pfam" id="PF00107">
    <property type="entry name" value="ADH_zinc_N"/>
    <property type="match status" value="1"/>
</dbReference>
<comment type="subunit">
    <text evidence="2">Monomer.</text>
</comment>
<dbReference type="SUPFAM" id="SSF50129">
    <property type="entry name" value="GroES-like"/>
    <property type="match status" value="1"/>
</dbReference>
<dbReference type="Gene3D" id="3.40.50.720">
    <property type="entry name" value="NAD(P)-binding Rossmann-like Domain"/>
    <property type="match status" value="1"/>
</dbReference>
<dbReference type="Gene3D" id="3.90.180.10">
    <property type="entry name" value="Medium-chain alcohol dehydrogenases, catalytic domain"/>
    <property type="match status" value="1"/>
</dbReference>
<evidence type="ECO:0000313" key="6">
    <source>
        <dbReference type="Proteomes" id="UP001521116"/>
    </source>
</evidence>
<comment type="similarity">
    <text evidence="1">Belongs to the zinc-containing alcohol dehydrogenase family.</text>
</comment>
<name>A0ABR3SC42_9PEZI</name>
<evidence type="ECO:0000256" key="1">
    <source>
        <dbReference type="ARBA" id="ARBA00008072"/>
    </source>
</evidence>
<dbReference type="Pfam" id="PF08240">
    <property type="entry name" value="ADH_N"/>
    <property type="match status" value="1"/>
</dbReference>
<gene>
    <name evidence="5" type="ORF">SLS56_011271</name>
</gene>
<evidence type="ECO:0000256" key="2">
    <source>
        <dbReference type="ARBA" id="ARBA00011245"/>
    </source>
</evidence>
<keyword evidence="6" id="KW-1185">Reference proteome</keyword>
<comment type="caution">
    <text evidence="5">The sequence shown here is derived from an EMBL/GenBank/DDBJ whole genome shotgun (WGS) entry which is preliminary data.</text>
</comment>
<evidence type="ECO:0000256" key="3">
    <source>
        <dbReference type="ARBA" id="ARBA00023002"/>
    </source>
</evidence>
<reference evidence="5 6" key="1">
    <citation type="submission" date="2024-02" db="EMBL/GenBank/DDBJ databases">
        <title>De novo assembly and annotation of 12 fungi associated with fruit tree decline syndrome in Ontario, Canada.</title>
        <authorList>
            <person name="Sulman M."/>
            <person name="Ellouze W."/>
            <person name="Ilyukhin E."/>
        </authorList>
    </citation>
    <scope>NUCLEOTIDE SEQUENCE [LARGE SCALE GENOMIC DNA]</scope>
    <source>
        <strain evidence="5 6">M1-105</strain>
    </source>
</reference>
<organism evidence="5 6">
    <name type="scientific">Neofusicoccum ribis</name>
    <dbReference type="NCBI Taxonomy" id="45134"/>
    <lineage>
        <taxon>Eukaryota</taxon>
        <taxon>Fungi</taxon>
        <taxon>Dikarya</taxon>
        <taxon>Ascomycota</taxon>
        <taxon>Pezizomycotina</taxon>
        <taxon>Dothideomycetes</taxon>
        <taxon>Dothideomycetes incertae sedis</taxon>
        <taxon>Botryosphaeriales</taxon>
        <taxon>Botryosphaeriaceae</taxon>
        <taxon>Neofusicoccum</taxon>
    </lineage>
</organism>
<dbReference type="SUPFAM" id="SSF51735">
    <property type="entry name" value="NAD(P)-binding Rossmann-fold domains"/>
    <property type="match status" value="1"/>
</dbReference>
<dbReference type="InterPro" id="IPR013154">
    <property type="entry name" value="ADH-like_N"/>
</dbReference>
<dbReference type="PANTHER" id="PTHR45348">
    <property type="entry name" value="HYPOTHETICAL OXIDOREDUCTASE (EUROFUNG)"/>
    <property type="match status" value="1"/>
</dbReference>
<protein>
    <recommendedName>
        <fullName evidence="4">Enoyl reductase (ER) domain-containing protein</fullName>
    </recommendedName>
</protein>
<dbReference type="CDD" id="cd08249">
    <property type="entry name" value="enoyl_reductase_like"/>
    <property type="match status" value="1"/>
</dbReference>
<dbReference type="PANTHER" id="PTHR45348:SF2">
    <property type="entry name" value="ZINC-TYPE ALCOHOL DEHYDROGENASE-LIKE PROTEIN C2E1P3.01"/>
    <property type="match status" value="1"/>
</dbReference>
<evidence type="ECO:0000259" key="4">
    <source>
        <dbReference type="SMART" id="SM00829"/>
    </source>
</evidence>
<dbReference type="InterPro" id="IPR013149">
    <property type="entry name" value="ADH-like_C"/>
</dbReference>
<dbReference type="Proteomes" id="UP001521116">
    <property type="component" value="Unassembled WGS sequence"/>
</dbReference>
<keyword evidence="3" id="KW-0560">Oxidoreductase</keyword>
<proteinExistence type="inferred from homology"/>
<accession>A0ABR3SC42</accession>
<dbReference type="InterPro" id="IPR020843">
    <property type="entry name" value="ER"/>
</dbReference>
<feature type="domain" description="Enoyl reductase (ER)" evidence="4">
    <location>
        <begin position="4"/>
        <end position="327"/>
    </location>
</feature>
<dbReference type="InterPro" id="IPR047122">
    <property type="entry name" value="Trans-enoyl_RdTase-like"/>
</dbReference>
<dbReference type="EMBL" id="JAJVDC020000253">
    <property type="protein sequence ID" value="KAL1616839.1"/>
    <property type="molecule type" value="Genomic_DNA"/>
</dbReference>
<dbReference type="InterPro" id="IPR011032">
    <property type="entry name" value="GroES-like_sf"/>
</dbReference>
<dbReference type="InterPro" id="IPR036291">
    <property type="entry name" value="NAD(P)-bd_dom_sf"/>
</dbReference>